<keyword evidence="3 6" id="KW-0812">Transmembrane</keyword>
<feature type="transmembrane region" description="Helical" evidence="6">
    <location>
        <begin position="44"/>
        <end position="64"/>
    </location>
</feature>
<feature type="transmembrane region" description="Helical" evidence="6">
    <location>
        <begin position="84"/>
        <end position="107"/>
    </location>
</feature>
<accession>A0A0F5PQF9</accession>
<comment type="caution">
    <text evidence="7">The sequence shown here is derived from an EMBL/GenBank/DDBJ whole genome shotgun (WGS) entry which is preliminary data.</text>
</comment>
<evidence type="ECO:0000256" key="1">
    <source>
        <dbReference type="ARBA" id="ARBA00004141"/>
    </source>
</evidence>
<dbReference type="GO" id="GO:0005315">
    <property type="term" value="F:phosphate transmembrane transporter activity"/>
    <property type="evidence" value="ECO:0007669"/>
    <property type="project" value="InterPro"/>
</dbReference>
<feature type="transmembrane region" description="Helical" evidence="6">
    <location>
        <begin position="306"/>
        <end position="332"/>
    </location>
</feature>
<dbReference type="GO" id="GO:0016020">
    <property type="term" value="C:membrane"/>
    <property type="evidence" value="ECO:0007669"/>
    <property type="project" value="UniProtKB-SubCell"/>
</dbReference>
<reference evidence="7 8" key="2">
    <citation type="journal article" date="2015" name="BMC Genomics">
        <title>Analysis of three genomes within the thermophilic bacterial species Caldanaerobacter subterraneus with a focus on carbon monoxide dehydrogenase evolution and hydrolase diversity.</title>
        <authorList>
            <person name="Sant'Anna F.H."/>
            <person name="Lebedinsky A.V."/>
            <person name="Sokolova T.G."/>
            <person name="Robb F.T."/>
            <person name="Gonzalez J.M."/>
        </authorList>
    </citation>
    <scope>NUCLEOTIDE SEQUENCE [LARGE SCALE GENOMIC DNA]</scope>
    <source>
        <strain evidence="7 8">DSM 12653</strain>
    </source>
</reference>
<dbReference type="Pfam" id="PF01384">
    <property type="entry name" value="PHO4"/>
    <property type="match status" value="1"/>
</dbReference>
<proteinExistence type="predicted"/>
<keyword evidence="4 6" id="KW-1133">Transmembrane helix</keyword>
<evidence type="ECO:0000256" key="3">
    <source>
        <dbReference type="ARBA" id="ARBA00022692"/>
    </source>
</evidence>
<evidence type="ECO:0000256" key="2">
    <source>
        <dbReference type="ARBA" id="ARBA00022448"/>
    </source>
</evidence>
<dbReference type="AlphaFoldDB" id="A0A0F5PQF9"/>
<dbReference type="GO" id="GO:0035435">
    <property type="term" value="P:phosphate ion transmembrane transport"/>
    <property type="evidence" value="ECO:0007669"/>
    <property type="project" value="TreeGrafter"/>
</dbReference>
<dbReference type="InterPro" id="IPR001204">
    <property type="entry name" value="Phos_transporter"/>
</dbReference>
<feature type="transmembrane region" description="Helical" evidence="6">
    <location>
        <begin position="114"/>
        <end position="135"/>
    </location>
</feature>
<evidence type="ECO:0000256" key="4">
    <source>
        <dbReference type="ARBA" id="ARBA00022989"/>
    </source>
</evidence>
<feature type="transmembrane region" description="Helical" evidence="6">
    <location>
        <begin position="6"/>
        <end position="23"/>
    </location>
</feature>
<organism evidence="7 8">
    <name type="scientific">Caldanaerobacter subterraneus subsp. pacificus DSM 12653</name>
    <dbReference type="NCBI Taxonomy" id="391606"/>
    <lineage>
        <taxon>Bacteria</taxon>
        <taxon>Bacillati</taxon>
        <taxon>Bacillota</taxon>
        <taxon>Clostridia</taxon>
        <taxon>Thermoanaerobacterales</taxon>
        <taxon>Thermoanaerobacteraceae</taxon>
        <taxon>Caldanaerobacter</taxon>
    </lineage>
</organism>
<evidence type="ECO:0000256" key="5">
    <source>
        <dbReference type="ARBA" id="ARBA00023136"/>
    </source>
</evidence>
<dbReference type="PANTHER" id="PTHR11101:SF80">
    <property type="entry name" value="PHOSPHATE TRANSPORTER"/>
    <property type="match status" value="1"/>
</dbReference>
<gene>
    <name evidence="7" type="ORF">CDSM653_00321</name>
</gene>
<comment type="subcellular location">
    <subcellularLocation>
        <location evidence="1">Membrane</location>
        <topology evidence="1">Multi-pass membrane protein</topology>
    </subcellularLocation>
</comment>
<feature type="transmembrane region" description="Helical" evidence="6">
    <location>
        <begin position="264"/>
        <end position="286"/>
    </location>
</feature>
<keyword evidence="2" id="KW-0813">Transport</keyword>
<feature type="transmembrane region" description="Helical" evidence="6">
    <location>
        <begin position="223"/>
        <end position="244"/>
    </location>
</feature>
<dbReference type="EMBL" id="ABXP02000028">
    <property type="protein sequence ID" value="KKC30631.1"/>
    <property type="molecule type" value="Genomic_DNA"/>
</dbReference>
<name>A0A0F5PQF9_9THEO</name>
<reference evidence="7 8" key="1">
    <citation type="submission" date="2008-07" db="EMBL/GenBank/DDBJ databases">
        <authorList>
            <person name="Gonzalez J."/>
            <person name="Sokolova T."/>
            <person name="Ferriera S."/>
            <person name="Johnson J."/>
            <person name="Kravitz S."/>
            <person name="Beeson K."/>
            <person name="Sutton G."/>
            <person name="Rogers Y.-H."/>
            <person name="Friedman R."/>
            <person name="Frazier M."/>
            <person name="Venter J.C."/>
        </authorList>
    </citation>
    <scope>NUCLEOTIDE SEQUENCE [LARGE SCALE GENOMIC DNA]</scope>
    <source>
        <strain evidence="7 8">DSM 12653</strain>
    </source>
</reference>
<dbReference type="Proteomes" id="UP000010146">
    <property type="component" value="Unassembled WGS sequence"/>
</dbReference>
<dbReference type="PANTHER" id="PTHR11101">
    <property type="entry name" value="PHOSPHATE TRANSPORTER"/>
    <property type="match status" value="1"/>
</dbReference>
<protein>
    <submittedName>
        <fullName evidence="7">Phosphate/sulfate permease</fullName>
    </submittedName>
</protein>
<evidence type="ECO:0000313" key="8">
    <source>
        <dbReference type="Proteomes" id="UP000010146"/>
    </source>
</evidence>
<feature type="transmembrane region" description="Helical" evidence="6">
    <location>
        <begin position="141"/>
        <end position="167"/>
    </location>
</feature>
<evidence type="ECO:0000313" key="7">
    <source>
        <dbReference type="EMBL" id="KKC30631.1"/>
    </source>
</evidence>
<sequence length="335" mass="36607">MKNMALYTLTIAVIFLYIFITGFHDEGNLIATIICSRSIEAKKALIIASVAQFLGPLIVTTAVSTTIAKDIIKYSYLLKSGENISLLILSGILGAALWNFITWYYAIPSSSSHALIGGILGPFAIEYGFHSINFYGIMTKVIIPLFFSPIIGFVAGYILTLIFWKLLKNAQPSVNSFLKKLQYGTMFLLNIGQSANDAQKGMGLIVILMMIKGNTHSFGVPFFVKYIAAFMISFGLLFGGFRMIKSVGGRIYRVRPFHSFNAQLSSLLVVTAATLVGAPISGTQLVNSSILGVGARERPSAVRWQFAKAIFAAWITTIPASFIFSSIIYMVAKLL</sequence>
<reference evidence="8" key="3">
    <citation type="submission" date="2015-02" db="EMBL/GenBank/DDBJ databases">
        <title>Genome analysis of three genomes within the thermophilic hydrogenogenic bacterial species Caldanaerobacter subterraneus.</title>
        <authorList>
            <person name="Sant'Anna F.H."/>
            <person name="Lebedinsky A."/>
            <person name="Sokolova T."/>
            <person name="Robb F.T."/>
            <person name="Gonzalez J.M."/>
        </authorList>
    </citation>
    <scope>NUCLEOTIDE SEQUENCE [LARGE SCALE GENOMIC DNA]</scope>
    <source>
        <strain evidence="8">DSM 12653</strain>
    </source>
</reference>
<evidence type="ECO:0000256" key="6">
    <source>
        <dbReference type="SAM" id="Phobius"/>
    </source>
</evidence>
<keyword evidence="5 6" id="KW-0472">Membrane</keyword>